<dbReference type="GO" id="GO:0005929">
    <property type="term" value="C:cilium"/>
    <property type="evidence" value="ECO:0007669"/>
    <property type="project" value="UniProtKB-SubCell"/>
</dbReference>
<evidence type="ECO:0000256" key="8">
    <source>
        <dbReference type="ARBA" id="ARBA00023175"/>
    </source>
</evidence>
<keyword evidence="8 10" id="KW-0505">Motor protein</keyword>
<dbReference type="GO" id="GO:0007018">
    <property type="term" value="P:microtubule-based movement"/>
    <property type="evidence" value="ECO:0007669"/>
    <property type="project" value="InterPro"/>
</dbReference>
<organism evidence="14 15">
    <name type="scientific">Parastrongyloides trichosuri</name>
    <name type="common">Possum-specific nematode worm</name>
    <dbReference type="NCBI Taxonomy" id="131310"/>
    <lineage>
        <taxon>Eukaryota</taxon>
        <taxon>Metazoa</taxon>
        <taxon>Ecdysozoa</taxon>
        <taxon>Nematoda</taxon>
        <taxon>Chromadorea</taxon>
        <taxon>Rhabditida</taxon>
        <taxon>Tylenchina</taxon>
        <taxon>Panagrolaimomorpha</taxon>
        <taxon>Strongyloidoidea</taxon>
        <taxon>Strongyloididae</taxon>
        <taxon>Parastrongyloides</taxon>
    </lineage>
</organism>
<dbReference type="GO" id="GO:0003777">
    <property type="term" value="F:microtubule motor activity"/>
    <property type="evidence" value="ECO:0007669"/>
    <property type="project" value="InterPro"/>
</dbReference>
<evidence type="ECO:0000256" key="11">
    <source>
        <dbReference type="RuleBase" id="RU000394"/>
    </source>
</evidence>
<dbReference type="Gene3D" id="3.40.850.10">
    <property type="entry name" value="Kinesin motor domain"/>
    <property type="match status" value="1"/>
</dbReference>
<evidence type="ECO:0000313" key="14">
    <source>
        <dbReference type="Proteomes" id="UP000038045"/>
    </source>
</evidence>
<evidence type="ECO:0000259" key="13">
    <source>
        <dbReference type="PROSITE" id="PS50067"/>
    </source>
</evidence>
<accession>A0A0N4ZYZ3</accession>
<evidence type="ECO:0000256" key="7">
    <source>
        <dbReference type="ARBA" id="ARBA00023054"/>
    </source>
</evidence>
<sequence length="676" mass="77297">MDGEVSNVKVCVRCRPLSKKEVQHNEKIAVFFNKIEKSITVKNVSNPEEPSKSFVFDEIFDMESNQITVYNTVARSIVENVLKGYNGTIFAYGQTGTGKTYTMSGNPNVPEEQGIIPNSFAHIFDHIHKCKDDKTFLVRVSFLEIYNEEIRDLLVKDNSKNLEMKERPDIGVYVKDLTTVTVSNADNMFKIMEIGSKNRSIGATNMNEHSSRSHALFTVTIECSETIGNAQHLVQGKLHLVDLAGSERQSKTGATGIRLKEASKINLSLSTLGNVISALVDSKSTHIPYRNSKLTRLLQDSLGGNSKTLMIANIGPVDYNYDETVSTLRYANRAKNIKNIVKINEDPKDALLRKFQQEIELLRRQLEGADIDNSEISDQEGDDITQHHELNSEGYDNRWREKIAEKEAEIKRRRIELEKQKGMKDSERERLIIELQAKEDELEKSRKEHESLQTKLYQIEKNIIVGGENMLEKAEIQAKLLEESNIELEHARQSEEELRKALKEKEAERLDIEEKYSSLQEEANGKTKKLKKVWTLLCDAKEELKDVQEEHQREMELLLDNVRQLRRELMLYLTIIDNYIPKEYLELIEKHVSWNEEIGEWQLRGIAYTGNNMRSNKGGKSAPIKKEDSQMKNVYLSYHNILGSTANPPSTASKIKARLKSAKKERNAAALRALLD</sequence>
<dbReference type="InterPro" id="IPR027417">
    <property type="entry name" value="P-loop_NTPase"/>
</dbReference>
<evidence type="ECO:0000256" key="12">
    <source>
        <dbReference type="SAM" id="MobiDB-lite"/>
    </source>
</evidence>
<dbReference type="PANTHER" id="PTHR47969:SF21">
    <property type="entry name" value="KINESIN-LIKE PROTEIN"/>
    <property type="match status" value="1"/>
</dbReference>
<dbReference type="SUPFAM" id="SSF52540">
    <property type="entry name" value="P-loop containing nucleoside triphosphate hydrolases"/>
    <property type="match status" value="1"/>
</dbReference>
<dbReference type="FunFam" id="3.40.850.10:FF:000029">
    <property type="entry name" value="Kinesin-like protein KIF17"/>
    <property type="match status" value="1"/>
</dbReference>
<dbReference type="GO" id="GO:0005524">
    <property type="term" value="F:ATP binding"/>
    <property type="evidence" value="ECO:0007669"/>
    <property type="project" value="UniProtKB-UniRule"/>
</dbReference>
<keyword evidence="4 11" id="KW-0493">Microtubule</keyword>
<feature type="compositionally biased region" description="Acidic residues" evidence="12">
    <location>
        <begin position="374"/>
        <end position="383"/>
    </location>
</feature>
<dbReference type="PROSITE" id="PS00411">
    <property type="entry name" value="KINESIN_MOTOR_1"/>
    <property type="match status" value="1"/>
</dbReference>
<dbReference type="SMART" id="SM00129">
    <property type="entry name" value="KISc"/>
    <property type="match status" value="1"/>
</dbReference>
<protein>
    <recommendedName>
        <fullName evidence="11">Kinesin-like protein</fullName>
    </recommendedName>
</protein>
<dbReference type="Pfam" id="PF00225">
    <property type="entry name" value="Kinesin"/>
    <property type="match status" value="1"/>
</dbReference>
<evidence type="ECO:0000256" key="9">
    <source>
        <dbReference type="ARBA" id="ARBA00023212"/>
    </source>
</evidence>
<dbReference type="GO" id="GO:0005874">
    <property type="term" value="C:microtubule"/>
    <property type="evidence" value="ECO:0007669"/>
    <property type="project" value="UniProtKB-KW"/>
</dbReference>
<evidence type="ECO:0000256" key="10">
    <source>
        <dbReference type="PROSITE-ProRule" id="PRU00283"/>
    </source>
</evidence>
<evidence type="ECO:0000256" key="6">
    <source>
        <dbReference type="ARBA" id="ARBA00022840"/>
    </source>
</evidence>
<dbReference type="Proteomes" id="UP000038045">
    <property type="component" value="Unplaced"/>
</dbReference>
<comment type="similarity">
    <text evidence="10 11">Belongs to the TRAFAC class myosin-kinesin ATPase superfamily. Kinesin family.</text>
</comment>
<dbReference type="PRINTS" id="PR00380">
    <property type="entry name" value="KINESINHEAVY"/>
</dbReference>
<evidence type="ECO:0000256" key="1">
    <source>
        <dbReference type="ARBA" id="ARBA00004138"/>
    </source>
</evidence>
<feature type="domain" description="Kinesin motor" evidence="13">
    <location>
        <begin position="7"/>
        <end position="337"/>
    </location>
</feature>
<comment type="subcellular location">
    <subcellularLocation>
        <location evidence="1">Cell projection</location>
        <location evidence="1">Cilium</location>
    </subcellularLocation>
    <subcellularLocation>
        <location evidence="2">Cytoplasm</location>
        <location evidence="2">Cytoskeleton</location>
    </subcellularLocation>
</comment>
<dbReference type="PROSITE" id="PS50067">
    <property type="entry name" value="KINESIN_MOTOR_2"/>
    <property type="match status" value="1"/>
</dbReference>
<dbReference type="GO" id="GO:0008017">
    <property type="term" value="F:microtubule binding"/>
    <property type="evidence" value="ECO:0007669"/>
    <property type="project" value="InterPro"/>
</dbReference>
<evidence type="ECO:0000256" key="4">
    <source>
        <dbReference type="ARBA" id="ARBA00022701"/>
    </source>
</evidence>
<dbReference type="InterPro" id="IPR019821">
    <property type="entry name" value="Kinesin_motor_CS"/>
</dbReference>
<feature type="region of interest" description="Disordered" evidence="12">
    <location>
        <begin position="374"/>
        <end position="393"/>
    </location>
</feature>
<feature type="binding site" evidence="10">
    <location>
        <begin position="93"/>
        <end position="100"/>
    </location>
    <ligand>
        <name>ATP</name>
        <dbReference type="ChEBI" id="CHEBI:30616"/>
    </ligand>
</feature>
<feature type="compositionally biased region" description="Basic and acidic residues" evidence="12">
    <location>
        <begin position="384"/>
        <end position="393"/>
    </location>
</feature>
<evidence type="ECO:0000256" key="2">
    <source>
        <dbReference type="ARBA" id="ARBA00004245"/>
    </source>
</evidence>
<evidence type="ECO:0000256" key="3">
    <source>
        <dbReference type="ARBA" id="ARBA00022490"/>
    </source>
</evidence>
<dbReference type="WBParaSite" id="PTRK_0001400800.1">
    <property type="protein sequence ID" value="PTRK_0001400800.1"/>
    <property type="gene ID" value="PTRK_0001400800"/>
</dbReference>
<reference evidence="15" key="1">
    <citation type="submission" date="2017-02" db="UniProtKB">
        <authorList>
            <consortium name="WormBaseParasite"/>
        </authorList>
    </citation>
    <scope>IDENTIFICATION</scope>
</reference>
<evidence type="ECO:0000256" key="5">
    <source>
        <dbReference type="ARBA" id="ARBA00022741"/>
    </source>
</evidence>
<keyword evidence="6 10" id="KW-0067">ATP-binding</keyword>
<dbReference type="InterPro" id="IPR027640">
    <property type="entry name" value="Kinesin-like_fam"/>
</dbReference>
<keyword evidence="7" id="KW-0175">Coiled coil</keyword>
<name>A0A0N4ZYZ3_PARTI</name>
<dbReference type="InterPro" id="IPR036961">
    <property type="entry name" value="Kinesin_motor_dom_sf"/>
</dbReference>
<keyword evidence="9" id="KW-0206">Cytoskeleton</keyword>
<proteinExistence type="inferred from homology"/>
<keyword evidence="3" id="KW-0963">Cytoplasm</keyword>
<dbReference type="InterPro" id="IPR001752">
    <property type="entry name" value="Kinesin_motor_dom"/>
</dbReference>
<keyword evidence="5 10" id="KW-0547">Nucleotide-binding</keyword>
<dbReference type="PANTHER" id="PTHR47969">
    <property type="entry name" value="CHROMOSOME-ASSOCIATED KINESIN KIF4A-RELATED"/>
    <property type="match status" value="1"/>
</dbReference>
<keyword evidence="14" id="KW-1185">Reference proteome</keyword>
<evidence type="ECO:0000313" key="15">
    <source>
        <dbReference type="WBParaSite" id="PTRK_0001400800.1"/>
    </source>
</evidence>
<dbReference type="AlphaFoldDB" id="A0A0N4ZYZ3"/>
<dbReference type="STRING" id="131310.A0A0N4ZYZ3"/>